<dbReference type="PANTHER" id="PTHR45661">
    <property type="entry name" value="SURFACE ANTIGEN"/>
    <property type="match status" value="1"/>
</dbReference>
<sequence length="1283" mass="136509">MSQRDFVIQNGVLTKYQGPGGAVDVPAGVTTIGSSAFRDCTALTSVSLPDGLTEIGNSAFDGCTGLATISLPDGLTGISWSAFDGCTGLTGISLPDSLTDIGSFAFRGCTALTSVSLPGGLTKIEGWAFWGCTGLTGISLPDGLTEIGSSAFSYCTGLTGISLPDGLTGIGDYAFRGCTGLTGVSLPVGLTEIGDSAFQDCTGLTGISLPDGLTAIGDSAFSGCTGLTGISLPDGLTQIGRSAFQDCTGLTSISLPAGLTAIGDWAFQNCTSLTSISLPGGLTAIGDWAFQNCTSLTSISLPGGLAEIGRCAFQGCTGLTRVVLSGPRVRLGENLFAKCPSLTDIALPPECGPLNSEAFQGSAWLDTLEQEGGVCYAGDCAVAQAGNPAKVSFRPGTRVVFGHLFAACQALVQVVLPAGVTEIGAGAFERCEKLSRVELPEGLVKIGKETFSDCERLSRADLPESLTGIGAGAFYNCKSLRDVRLPAGLLQLGNNAFCDCERLTAAEVPQGIARLEPFVFYGCKRLAQVTLPQGLTAIGPYAFEGCAALSHLDFPAGLTAIEDSAFAGSGLTRADLPDGLETIGEGAFQLSRLQHVSLPESVKKIGADAFSDIPLKRVDNAAALMLAGCKISLEPGGDVFWSPKKLEDAAAVWLTQSKKSVKERAEKALFANLDGAVAAMAAVLGKTPVRVSLYKKAAEFALKAGAEVSPESREALCQAARQAKAKAALTLLQDSAPAAGGKGESKPAAPFAGATGHPVEALCLEHFSPANVLHTLELHGIPEKKIPAVPYREGGAQAPAFVVACALTPYIDMGEPHSRWDRPKLAYHPLADQVAATLDPAAFQAALDTMYQLCEKKAGLTRKAGRRFLVPYCRFASAGQIHQVISKMSDWHQWYMYGNAGRDTEALVRDALCLSDSREALLWADKHGNLSLAAKIRGTDADTLRDTVLSDFGLDAGGRKVYDLGGNTVTATLSEELTLSLFDENAQKTVKSIPKKNADPEKYESAKADLADLKKNLKKVAKARCDGLFEEFLSGKRRDGKNWKAVYLTNPLLRQVASLLVWRQEDGTTFTLRDGKAITSDGAEYAVADTPVHLAHPMTMDPADLERWQKYFTDHSLKQPFAQVWEPVVDFKSVREDRYEGCTLLANYLRSRQKHGIDFNFDNGTSELYVSFAGLNLGCEFTEFQRHWLDPDATVVFGKLYVKKPTRRANHVLGLLDKWTVESRIQKDDPTVVQALDSFTLAQITGFLDLAIQQQRTNCTAALLEYKNARFSDFNPMDVFTLD</sequence>
<evidence type="ECO:0000313" key="3">
    <source>
        <dbReference type="Proteomes" id="UP000824208"/>
    </source>
</evidence>
<evidence type="ECO:0000259" key="1">
    <source>
        <dbReference type="Pfam" id="PF13569"/>
    </source>
</evidence>
<protein>
    <submittedName>
        <fullName evidence="2">Leucine-rich repeat protein</fullName>
    </submittedName>
</protein>
<dbReference type="InterPro" id="IPR053139">
    <property type="entry name" value="Surface_bspA-like"/>
</dbReference>
<dbReference type="InterPro" id="IPR026906">
    <property type="entry name" value="LRR_5"/>
</dbReference>
<reference evidence="2" key="2">
    <citation type="submission" date="2021-04" db="EMBL/GenBank/DDBJ databases">
        <authorList>
            <person name="Gilroy R."/>
        </authorList>
    </citation>
    <scope>NUCLEOTIDE SEQUENCE</scope>
    <source>
        <strain evidence="2">CHK189-11263</strain>
    </source>
</reference>
<proteinExistence type="predicted"/>
<dbReference type="Gene3D" id="3.80.10.10">
    <property type="entry name" value="Ribonuclease Inhibitor"/>
    <property type="match status" value="4"/>
</dbReference>
<dbReference type="Pfam" id="PF13306">
    <property type="entry name" value="LRR_5"/>
    <property type="match status" value="2"/>
</dbReference>
<reference evidence="2" key="1">
    <citation type="journal article" date="2021" name="PeerJ">
        <title>Extensive microbial diversity within the chicken gut microbiome revealed by metagenomics and culture.</title>
        <authorList>
            <person name="Gilroy R."/>
            <person name="Ravi A."/>
            <person name="Getino M."/>
            <person name="Pursley I."/>
            <person name="Horton D.L."/>
            <person name="Alikhan N.F."/>
            <person name="Baker D."/>
            <person name="Gharbi K."/>
            <person name="Hall N."/>
            <person name="Watson M."/>
            <person name="Adriaenssens E.M."/>
            <person name="Foster-Nyarko E."/>
            <person name="Jarju S."/>
            <person name="Secka A."/>
            <person name="Antonio M."/>
            <person name="Oren A."/>
            <person name="Chaudhuri R.R."/>
            <person name="La Ragione R."/>
            <person name="Hildebrand F."/>
            <person name="Pallen M.J."/>
        </authorList>
    </citation>
    <scope>NUCLEOTIDE SEQUENCE</scope>
    <source>
        <strain evidence="2">CHK189-11263</strain>
    </source>
</reference>
<evidence type="ECO:0000313" key="2">
    <source>
        <dbReference type="EMBL" id="HJB57315.1"/>
    </source>
</evidence>
<dbReference type="EMBL" id="DWYC01000060">
    <property type="protein sequence ID" value="HJB57315.1"/>
    <property type="molecule type" value="Genomic_DNA"/>
</dbReference>
<gene>
    <name evidence="2" type="ORF">H9714_07175</name>
</gene>
<dbReference type="PANTHER" id="PTHR45661:SF3">
    <property type="entry name" value="IG-LIKE DOMAIN-CONTAINING PROTEIN"/>
    <property type="match status" value="1"/>
</dbReference>
<feature type="domain" description="DUF4132" evidence="1">
    <location>
        <begin position="988"/>
        <end position="1133"/>
    </location>
</feature>
<organism evidence="2 3">
    <name type="scientific">Candidatus Flavonifractor intestinipullorum</name>
    <dbReference type="NCBI Taxonomy" id="2838587"/>
    <lineage>
        <taxon>Bacteria</taxon>
        <taxon>Bacillati</taxon>
        <taxon>Bacillota</taxon>
        <taxon>Clostridia</taxon>
        <taxon>Eubacteriales</taxon>
        <taxon>Oscillospiraceae</taxon>
        <taxon>Flavonifractor</taxon>
    </lineage>
</organism>
<name>A0A9D2S6I7_9FIRM</name>
<accession>A0A9D2S6I7</accession>
<dbReference type="Proteomes" id="UP000824208">
    <property type="component" value="Unassembled WGS sequence"/>
</dbReference>
<dbReference type="SUPFAM" id="SSF52058">
    <property type="entry name" value="L domain-like"/>
    <property type="match status" value="2"/>
</dbReference>
<comment type="caution">
    <text evidence="2">The sequence shown here is derived from an EMBL/GenBank/DDBJ whole genome shotgun (WGS) entry which is preliminary data.</text>
</comment>
<dbReference type="InterPro" id="IPR025406">
    <property type="entry name" value="DUF4132"/>
</dbReference>
<dbReference type="Pfam" id="PF13569">
    <property type="entry name" value="DUF4132"/>
    <property type="match status" value="1"/>
</dbReference>
<dbReference type="InterPro" id="IPR032675">
    <property type="entry name" value="LRR_dom_sf"/>
</dbReference>